<organism evidence="2 3">
    <name type="scientific">Glossina austeni</name>
    <name type="common">Savannah tsetse fly</name>
    <dbReference type="NCBI Taxonomy" id="7395"/>
    <lineage>
        <taxon>Eukaryota</taxon>
        <taxon>Metazoa</taxon>
        <taxon>Ecdysozoa</taxon>
        <taxon>Arthropoda</taxon>
        <taxon>Hexapoda</taxon>
        <taxon>Insecta</taxon>
        <taxon>Pterygota</taxon>
        <taxon>Neoptera</taxon>
        <taxon>Endopterygota</taxon>
        <taxon>Diptera</taxon>
        <taxon>Brachycera</taxon>
        <taxon>Muscomorpha</taxon>
        <taxon>Hippoboscoidea</taxon>
        <taxon>Glossinidae</taxon>
        <taxon>Glossina</taxon>
    </lineage>
</organism>
<feature type="transmembrane region" description="Helical" evidence="1">
    <location>
        <begin position="34"/>
        <end position="54"/>
    </location>
</feature>
<keyword evidence="3" id="KW-1185">Reference proteome</keyword>
<reference evidence="2" key="1">
    <citation type="submission" date="2020-05" db="UniProtKB">
        <authorList>
            <consortium name="EnsemblMetazoa"/>
        </authorList>
    </citation>
    <scope>IDENTIFICATION</scope>
    <source>
        <strain evidence="2">TTRI</strain>
    </source>
</reference>
<dbReference type="Proteomes" id="UP000078200">
    <property type="component" value="Unassembled WGS sequence"/>
</dbReference>
<evidence type="ECO:0000313" key="2">
    <source>
        <dbReference type="EnsemblMetazoa" id="GAUT008587-PA"/>
    </source>
</evidence>
<dbReference type="AlphaFoldDB" id="A0A1A9ULR8"/>
<accession>A0A1A9ULR8</accession>
<sequence>MLINNTQHAQCIYMQLYRAGKELEGRRREYESRVFLYGHAVVVYFSYVLNALFLSTHGYCHCRTVSCVCLLEGQGAMRKVIGKKFQKLKPKLISHIPSVCDQTECIATPFKHMQALDFDDVDDEDG</sequence>
<evidence type="ECO:0000256" key="1">
    <source>
        <dbReference type="SAM" id="Phobius"/>
    </source>
</evidence>
<protein>
    <submittedName>
        <fullName evidence="2">Uncharacterized protein</fullName>
    </submittedName>
</protein>
<keyword evidence="1" id="KW-0472">Membrane</keyword>
<name>A0A1A9ULR8_GLOAU</name>
<dbReference type="EnsemblMetazoa" id="GAUT008587-RA">
    <property type="protein sequence ID" value="GAUT008587-PA"/>
    <property type="gene ID" value="GAUT008587"/>
</dbReference>
<keyword evidence="1" id="KW-0812">Transmembrane</keyword>
<evidence type="ECO:0000313" key="3">
    <source>
        <dbReference type="Proteomes" id="UP000078200"/>
    </source>
</evidence>
<dbReference type="VEuPathDB" id="VectorBase:GAUT008587"/>
<keyword evidence="1" id="KW-1133">Transmembrane helix</keyword>
<proteinExistence type="predicted"/>